<proteinExistence type="predicted"/>
<dbReference type="EMBL" id="LXZO01000112">
    <property type="protein sequence ID" value="PAY45046.1"/>
    <property type="molecule type" value="Genomic_DNA"/>
</dbReference>
<protein>
    <submittedName>
        <fullName evidence="1">Uncharacterized protein</fullName>
    </submittedName>
</protein>
<evidence type="ECO:0000313" key="1">
    <source>
        <dbReference type="EMBL" id="OQR25219.1"/>
    </source>
</evidence>
<comment type="caution">
    <text evidence="1">The sequence shown here is derived from an EMBL/GenBank/DDBJ whole genome shotgun (WGS) entry which is preliminary data.</text>
</comment>
<organism evidence="1 3">
    <name type="scientific">Ligilactobacillus salivarius</name>
    <dbReference type="NCBI Taxonomy" id="1624"/>
    <lineage>
        <taxon>Bacteria</taxon>
        <taxon>Bacillati</taxon>
        <taxon>Bacillota</taxon>
        <taxon>Bacilli</taxon>
        <taxon>Lactobacillales</taxon>
        <taxon>Lactobacillaceae</taxon>
        <taxon>Ligilactobacillus</taxon>
    </lineage>
</organism>
<name>A0A1V9T2X2_9LACO</name>
<reference evidence="1 3" key="2">
    <citation type="submission" date="2017-03" db="EMBL/GenBank/DDBJ databases">
        <title>Phylogenomics and comparative genomics of Lactobacillus salivarius, a mammalian gut commensal.</title>
        <authorList>
            <person name="Harris H.M."/>
        </authorList>
    </citation>
    <scope>NUCLEOTIDE SEQUENCE [LARGE SCALE GENOMIC DNA]</scope>
    <source>
        <strain evidence="1 3">AH4231</strain>
    </source>
</reference>
<dbReference type="Proteomes" id="UP000192353">
    <property type="component" value="Unassembled WGS sequence"/>
</dbReference>
<gene>
    <name evidence="2" type="ORF">A8C52_01885</name>
    <name evidence="1" type="ORF">B6U37_05650</name>
</gene>
<evidence type="ECO:0000313" key="2">
    <source>
        <dbReference type="EMBL" id="PAY45046.1"/>
    </source>
</evidence>
<reference evidence="2 4" key="1">
    <citation type="submission" date="2016-05" db="EMBL/GenBank/DDBJ databases">
        <authorList>
            <person name="Lee J.-Y."/>
            <person name="Kim E.B."/>
            <person name="Choi Y.-J."/>
        </authorList>
    </citation>
    <scope>NUCLEOTIDE SEQUENCE [LARGE SCALE GENOMIC DNA]</scope>
    <source>
        <strain evidence="2 4">KLA006</strain>
    </source>
</reference>
<evidence type="ECO:0000313" key="4">
    <source>
        <dbReference type="Proteomes" id="UP000218139"/>
    </source>
</evidence>
<dbReference type="AlphaFoldDB" id="A0A1V9T2X2"/>
<sequence length="66" mass="7685">MEEIPVAFLLANKIIRMNLSKSITEIYLKFFLNQKLIIIKWFLGEIIWLEVGNCGTINMVLCKVVK</sequence>
<accession>A0A1V9T2X2</accession>
<evidence type="ECO:0000313" key="3">
    <source>
        <dbReference type="Proteomes" id="UP000192353"/>
    </source>
</evidence>
<dbReference type="Proteomes" id="UP000218139">
    <property type="component" value="Unassembled WGS sequence"/>
</dbReference>
<dbReference type="EMBL" id="NBEY01000044">
    <property type="protein sequence ID" value="OQR25219.1"/>
    <property type="molecule type" value="Genomic_DNA"/>
</dbReference>